<comment type="caution">
    <text evidence="1">The sequence shown here is derived from an EMBL/GenBank/DDBJ whole genome shotgun (WGS) entry which is preliminary data.</text>
</comment>
<dbReference type="RefSeq" id="WP_142018680.1">
    <property type="nucleotide sequence ID" value="NZ_VFPD01000003.1"/>
</dbReference>
<protein>
    <submittedName>
        <fullName evidence="1">Uncharacterized protein</fullName>
    </submittedName>
</protein>
<gene>
    <name evidence="1" type="ORF">FB551_4106</name>
</gene>
<accession>A0A543E9R8</accession>
<sequence>MTNTEAKLIHGLIKKENRIKATEIVGFFNILHAQGKCNDKLIEDINAYVDILSILYKKNDGLPVYKIQKKANPIEPDAFAAFTKFHVEITELMKMYKEKIN</sequence>
<dbReference type="Proteomes" id="UP000316437">
    <property type="component" value="Unassembled WGS sequence"/>
</dbReference>
<dbReference type="EMBL" id="VFPD01000003">
    <property type="protein sequence ID" value="TQM18325.1"/>
    <property type="molecule type" value="Genomic_DNA"/>
</dbReference>
<dbReference type="AlphaFoldDB" id="A0A543E9R8"/>
<keyword evidence="2" id="KW-1185">Reference proteome</keyword>
<evidence type="ECO:0000313" key="2">
    <source>
        <dbReference type="Proteomes" id="UP000316437"/>
    </source>
</evidence>
<organism evidence="1 2">
    <name type="scientific">Chryseobacterium aquifrigidense</name>
    <dbReference type="NCBI Taxonomy" id="558021"/>
    <lineage>
        <taxon>Bacteria</taxon>
        <taxon>Pseudomonadati</taxon>
        <taxon>Bacteroidota</taxon>
        <taxon>Flavobacteriia</taxon>
        <taxon>Flavobacteriales</taxon>
        <taxon>Weeksellaceae</taxon>
        <taxon>Chryseobacterium group</taxon>
        <taxon>Chryseobacterium</taxon>
    </lineage>
</organism>
<reference evidence="1 2" key="1">
    <citation type="submission" date="2019-06" db="EMBL/GenBank/DDBJ databases">
        <title>Sorghum-associated microbial communities from plants grown in Nebraska, USA.</title>
        <authorList>
            <person name="Schachtman D."/>
        </authorList>
    </citation>
    <scope>NUCLEOTIDE SEQUENCE [LARGE SCALE GENOMIC DNA]</scope>
    <source>
        <strain evidence="1 2">110</strain>
    </source>
</reference>
<name>A0A543E9R8_9FLAO</name>
<proteinExistence type="predicted"/>
<evidence type="ECO:0000313" key="1">
    <source>
        <dbReference type="EMBL" id="TQM18325.1"/>
    </source>
</evidence>